<feature type="region of interest" description="Disordered" evidence="1">
    <location>
        <begin position="1"/>
        <end position="22"/>
    </location>
</feature>
<proteinExistence type="predicted"/>
<dbReference type="EMBL" id="NCVQ01000004">
    <property type="protein sequence ID" value="PWZ34381.1"/>
    <property type="molecule type" value="Genomic_DNA"/>
</dbReference>
<dbReference type="PANTHER" id="PTHR36482">
    <property type="entry name" value="OSJNBA0024J22.15 PROTEIN"/>
    <property type="match status" value="1"/>
</dbReference>
<dbReference type="Gene3D" id="2.60.270.50">
    <property type="match status" value="1"/>
</dbReference>
<reference evidence="2" key="1">
    <citation type="journal article" date="2018" name="Nat. Genet.">
        <title>Extensive intraspecific gene order and gene structural variations between Mo17 and other maize genomes.</title>
        <authorList>
            <person name="Sun S."/>
            <person name="Zhou Y."/>
            <person name="Chen J."/>
            <person name="Shi J."/>
            <person name="Zhao H."/>
            <person name="Zhao H."/>
            <person name="Song W."/>
            <person name="Zhang M."/>
            <person name="Cui Y."/>
            <person name="Dong X."/>
            <person name="Liu H."/>
            <person name="Ma X."/>
            <person name="Jiao Y."/>
            <person name="Wang B."/>
            <person name="Wei X."/>
            <person name="Stein J.C."/>
            <person name="Glaubitz J.C."/>
            <person name="Lu F."/>
            <person name="Yu G."/>
            <person name="Liang C."/>
            <person name="Fengler K."/>
            <person name="Li B."/>
            <person name="Rafalski A."/>
            <person name="Schnable P.S."/>
            <person name="Ware D.H."/>
            <person name="Buckler E.S."/>
            <person name="Lai J."/>
        </authorList>
    </citation>
    <scope>NUCLEOTIDE SEQUENCE [LARGE SCALE GENOMIC DNA]</scope>
    <source>
        <tissue evidence="2">Seedling</tissue>
    </source>
</reference>
<dbReference type="InterPro" id="IPR049065">
    <property type="entry name" value="Nakanori"/>
</dbReference>
<name>A0A3L6FPW1_MAIZE</name>
<feature type="compositionally biased region" description="Basic and acidic residues" evidence="1">
    <location>
        <begin position="11"/>
        <end position="22"/>
    </location>
</feature>
<accession>A0A3L6FPW1</accession>
<evidence type="ECO:0000313" key="2">
    <source>
        <dbReference type="EMBL" id="PWZ34381.1"/>
    </source>
</evidence>
<dbReference type="ExpressionAtlas" id="A0A3L6FPW1">
    <property type="expression patterns" value="baseline and differential"/>
</dbReference>
<dbReference type="Proteomes" id="UP000251960">
    <property type="component" value="Chromosome 3"/>
</dbReference>
<gene>
    <name evidence="2" type="primary">JI23_2</name>
    <name evidence="2" type="ORF">Zm00014a_030224</name>
</gene>
<dbReference type="PANTHER" id="PTHR36482:SF7">
    <property type="entry name" value="OS04G0308500 PROTEIN"/>
    <property type="match status" value="1"/>
</dbReference>
<comment type="caution">
    <text evidence="2">The sequence shown here is derived from an EMBL/GenBank/DDBJ whole genome shotgun (WGS) entry which is preliminary data.</text>
</comment>
<dbReference type="AlphaFoldDB" id="A0A3L6FPW1"/>
<dbReference type="Pfam" id="PF21230">
    <property type="entry name" value="Nakanori"/>
    <property type="match status" value="1"/>
</dbReference>
<organism evidence="2">
    <name type="scientific">Zea mays</name>
    <name type="common">Maize</name>
    <dbReference type="NCBI Taxonomy" id="4577"/>
    <lineage>
        <taxon>Eukaryota</taxon>
        <taxon>Viridiplantae</taxon>
        <taxon>Streptophyta</taxon>
        <taxon>Embryophyta</taxon>
        <taxon>Tracheophyta</taxon>
        <taxon>Spermatophyta</taxon>
        <taxon>Magnoliopsida</taxon>
        <taxon>Liliopsida</taxon>
        <taxon>Poales</taxon>
        <taxon>Poaceae</taxon>
        <taxon>PACMAD clade</taxon>
        <taxon>Panicoideae</taxon>
        <taxon>Andropogonodae</taxon>
        <taxon>Andropogoneae</taxon>
        <taxon>Tripsacinae</taxon>
        <taxon>Zea</taxon>
    </lineage>
</organism>
<evidence type="ECO:0000256" key="1">
    <source>
        <dbReference type="SAM" id="MobiDB-lite"/>
    </source>
</evidence>
<sequence length="233" mass="25721">MQSIPIKLARGARENPNGERQSREMANCFGDVVDNYKLDTMPRYIGKKKTREDRAREASYLSNENEKYKKAKDYVNMLKDWYGNGASTLCVIYNQTGGTLRYVDDKDWLGYPGPTPYPTEIGNGQWASFLHVHKTGASSGSMAAVVYRGKDGGGSERDFAMAWSTPWGASKNRAYCEIGNVGSFQSQWDNLYKKLNKAGYTTNASGTSSSISAATAKGSSPDFKAYVKIPYSA</sequence>
<dbReference type="InterPro" id="IPR053085">
    <property type="entry name" value="Jasmonate-induced_protein"/>
</dbReference>
<protein>
    <submittedName>
        <fullName evidence="2">Jasmonate-induced protein</fullName>
    </submittedName>
</protein>